<evidence type="ECO:0000313" key="2">
    <source>
        <dbReference type="Proteomes" id="UP001054837"/>
    </source>
</evidence>
<evidence type="ECO:0000313" key="1">
    <source>
        <dbReference type="EMBL" id="GIX69606.1"/>
    </source>
</evidence>
<name>A0AAV4MC11_9ARAC</name>
<dbReference type="Proteomes" id="UP001054837">
    <property type="component" value="Unassembled WGS sequence"/>
</dbReference>
<proteinExistence type="predicted"/>
<dbReference type="AlphaFoldDB" id="A0AAV4MC11"/>
<reference evidence="1 2" key="1">
    <citation type="submission" date="2021-06" db="EMBL/GenBank/DDBJ databases">
        <title>Caerostris darwini draft genome.</title>
        <authorList>
            <person name="Kono N."/>
            <person name="Arakawa K."/>
        </authorList>
    </citation>
    <scope>NUCLEOTIDE SEQUENCE [LARGE SCALE GENOMIC DNA]</scope>
</reference>
<organism evidence="1 2">
    <name type="scientific">Caerostris darwini</name>
    <dbReference type="NCBI Taxonomy" id="1538125"/>
    <lineage>
        <taxon>Eukaryota</taxon>
        <taxon>Metazoa</taxon>
        <taxon>Ecdysozoa</taxon>
        <taxon>Arthropoda</taxon>
        <taxon>Chelicerata</taxon>
        <taxon>Arachnida</taxon>
        <taxon>Araneae</taxon>
        <taxon>Araneomorphae</taxon>
        <taxon>Entelegynae</taxon>
        <taxon>Araneoidea</taxon>
        <taxon>Araneidae</taxon>
        <taxon>Caerostris</taxon>
    </lineage>
</organism>
<gene>
    <name evidence="1" type="ORF">CDAR_305401</name>
</gene>
<keyword evidence="2" id="KW-1185">Reference proteome</keyword>
<dbReference type="EMBL" id="BPLQ01000287">
    <property type="protein sequence ID" value="GIX69606.1"/>
    <property type="molecule type" value="Genomic_DNA"/>
</dbReference>
<protein>
    <submittedName>
        <fullName evidence="1">Uncharacterized protein</fullName>
    </submittedName>
</protein>
<sequence>MNQELAYSSTVEVVAKYRKLVSWWTFVRVTPRLMHSNIDDIYDLLEVSDFPDDSIWEEIRKMEKIAKHSIKRCAVIQSDLRKIAVLMRPHIEDVADYRPEISDSVAFACRTLKSMEERLYNLFELYQKLFAAYFHLWGSTVAKLL</sequence>
<accession>A0AAV4MC11</accession>
<comment type="caution">
    <text evidence="1">The sequence shown here is derived from an EMBL/GenBank/DDBJ whole genome shotgun (WGS) entry which is preliminary data.</text>
</comment>